<evidence type="ECO:0000256" key="7">
    <source>
        <dbReference type="ARBA" id="ARBA00022989"/>
    </source>
</evidence>
<evidence type="ECO:0000256" key="2">
    <source>
        <dbReference type="ARBA" id="ARBA00022516"/>
    </source>
</evidence>
<keyword evidence="11" id="KW-1208">Phospholipid metabolism</keyword>
<dbReference type="PANTHER" id="PTHR12714:SF9">
    <property type="entry name" value="PROTEIN-S-ISOPRENYLCYSTEINE O-METHYLTRANSFERASE"/>
    <property type="match status" value="1"/>
</dbReference>
<proteinExistence type="predicted"/>
<evidence type="ECO:0000256" key="11">
    <source>
        <dbReference type="ARBA" id="ARBA00023264"/>
    </source>
</evidence>
<keyword evidence="4" id="KW-0949">S-adenosyl-L-methionine</keyword>
<feature type="transmembrane region" description="Helical" evidence="12">
    <location>
        <begin position="47"/>
        <end position="64"/>
    </location>
</feature>
<comment type="subcellular location">
    <subcellularLocation>
        <location evidence="1">Endomembrane system</location>
        <topology evidence="1">Multi-pass membrane protein</topology>
    </subcellularLocation>
</comment>
<dbReference type="KEGG" id="more:E1B28_002039"/>
<dbReference type="InterPro" id="IPR007318">
    <property type="entry name" value="Phopholipid_MeTrfase"/>
</dbReference>
<keyword evidence="10" id="KW-0594">Phospholipid biosynthesis</keyword>
<gene>
    <name evidence="14" type="ORF">E1B28_002039</name>
</gene>
<dbReference type="EMBL" id="CM032181">
    <property type="protein sequence ID" value="KAG7100266.1"/>
    <property type="molecule type" value="Genomic_DNA"/>
</dbReference>
<evidence type="ECO:0008006" key="16">
    <source>
        <dbReference type="Google" id="ProtNLM"/>
    </source>
</evidence>
<keyword evidence="3" id="KW-0808">Transferase</keyword>
<keyword evidence="6" id="KW-0256">Endoplasmic reticulum</keyword>
<organism evidence="14 15">
    <name type="scientific">Marasmius oreades</name>
    <name type="common">fairy-ring Marasmius</name>
    <dbReference type="NCBI Taxonomy" id="181124"/>
    <lineage>
        <taxon>Eukaryota</taxon>
        <taxon>Fungi</taxon>
        <taxon>Dikarya</taxon>
        <taxon>Basidiomycota</taxon>
        <taxon>Agaricomycotina</taxon>
        <taxon>Agaricomycetes</taxon>
        <taxon>Agaricomycetidae</taxon>
        <taxon>Agaricales</taxon>
        <taxon>Marasmiineae</taxon>
        <taxon>Marasmiaceae</taxon>
        <taxon>Marasmius</taxon>
    </lineage>
</organism>
<keyword evidence="3" id="KW-0489">Methyltransferase</keyword>
<feature type="transmembrane region" description="Helical" evidence="12">
    <location>
        <begin position="154"/>
        <end position="172"/>
    </location>
</feature>
<keyword evidence="15" id="KW-1185">Reference proteome</keyword>
<dbReference type="GO" id="GO:0032259">
    <property type="term" value="P:methylation"/>
    <property type="evidence" value="ECO:0007669"/>
    <property type="project" value="UniProtKB-KW"/>
</dbReference>
<evidence type="ECO:0000313" key="15">
    <source>
        <dbReference type="Proteomes" id="UP001049176"/>
    </source>
</evidence>
<keyword evidence="5 12" id="KW-0812">Transmembrane</keyword>
<name>A0A9P7V4L7_9AGAR</name>
<evidence type="ECO:0000256" key="1">
    <source>
        <dbReference type="ARBA" id="ARBA00004127"/>
    </source>
</evidence>
<dbReference type="OrthoDB" id="422086at2759"/>
<evidence type="ECO:0000256" key="9">
    <source>
        <dbReference type="ARBA" id="ARBA00023136"/>
    </source>
</evidence>
<evidence type="ECO:0000313" key="14">
    <source>
        <dbReference type="EMBL" id="KAG7100266.1"/>
    </source>
</evidence>
<dbReference type="Proteomes" id="UP001049176">
    <property type="component" value="Chromosome 1"/>
</dbReference>
<evidence type="ECO:0000256" key="4">
    <source>
        <dbReference type="ARBA" id="ARBA00022691"/>
    </source>
</evidence>
<dbReference type="AlphaFoldDB" id="A0A9P7V4L7"/>
<evidence type="ECO:0000256" key="3">
    <source>
        <dbReference type="ARBA" id="ARBA00022603"/>
    </source>
</evidence>
<keyword evidence="2" id="KW-0444">Lipid biosynthesis</keyword>
<dbReference type="GO" id="GO:0012505">
    <property type="term" value="C:endomembrane system"/>
    <property type="evidence" value="ECO:0007669"/>
    <property type="project" value="UniProtKB-SubCell"/>
</dbReference>
<dbReference type="GO" id="GO:0008654">
    <property type="term" value="P:phospholipid biosynthetic process"/>
    <property type="evidence" value="ECO:0007669"/>
    <property type="project" value="UniProtKB-KW"/>
</dbReference>
<keyword evidence="8" id="KW-0443">Lipid metabolism</keyword>
<feature type="signal peptide" evidence="13">
    <location>
        <begin position="1"/>
        <end position="25"/>
    </location>
</feature>
<dbReference type="RefSeq" id="XP_043016736.1">
    <property type="nucleotide sequence ID" value="XM_043148022.1"/>
</dbReference>
<dbReference type="Pfam" id="PF04191">
    <property type="entry name" value="PEMT"/>
    <property type="match status" value="1"/>
</dbReference>
<keyword evidence="7 12" id="KW-1133">Transmembrane helix</keyword>
<evidence type="ECO:0000256" key="10">
    <source>
        <dbReference type="ARBA" id="ARBA00023209"/>
    </source>
</evidence>
<evidence type="ECO:0000256" key="13">
    <source>
        <dbReference type="SAM" id="SignalP"/>
    </source>
</evidence>
<feature type="transmembrane region" description="Helical" evidence="12">
    <location>
        <begin position="110"/>
        <end position="133"/>
    </location>
</feature>
<dbReference type="GO" id="GO:0008168">
    <property type="term" value="F:methyltransferase activity"/>
    <property type="evidence" value="ECO:0007669"/>
    <property type="project" value="UniProtKB-KW"/>
</dbReference>
<evidence type="ECO:0000256" key="6">
    <source>
        <dbReference type="ARBA" id="ARBA00022824"/>
    </source>
</evidence>
<dbReference type="GeneID" id="66071115"/>
<evidence type="ECO:0000256" key="5">
    <source>
        <dbReference type="ARBA" id="ARBA00022692"/>
    </source>
</evidence>
<feature type="chain" id="PRO_5040321025" description="Protein-S-isoprenylcysteine O-methyltransferase" evidence="13">
    <location>
        <begin position="26"/>
        <end position="242"/>
    </location>
</feature>
<reference evidence="14" key="1">
    <citation type="journal article" date="2021" name="Genome Biol. Evol.">
        <title>The assembled and annotated genome of the fairy-ring fungus Marasmius oreades.</title>
        <authorList>
            <person name="Hiltunen M."/>
            <person name="Ament-Velasquez S.L."/>
            <person name="Johannesson H."/>
        </authorList>
    </citation>
    <scope>NUCLEOTIDE SEQUENCE</scope>
    <source>
        <strain evidence="14">03SP1</strain>
    </source>
</reference>
<comment type="caution">
    <text evidence="14">The sequence shown here is derived from an EMBL/GenBank/DDBJ whole genome shotgun (WGS) entry which is preliminary data.</text>
</comment>
<protein>
    <recommendedName>
        <fullName evidence="16">Protein-S-isoprenylcysteine O-methyltransferase</fullName>
    </recommendedName>
</protein>
<feature type="transmembrane region" description="Helical" evidence="12">
    <location>
        <begin position="192"/>
        <end position="211"/>
    </location>
</feature>
<keyword evidence="13" id="KW-0732">Signal</keyword>
<evidence type="ECO:0000256" key="8">
    <source>
        <dbReference type="ARBA" id="ARBA00023098"/>
    </source>
</evidence>
<accession>A0A9P7V4L7</accession>
<dbReference type="PANTHER" id="PTHR12714">
    <property type="entry name" value="PROTEIN-S ISOPRENYLCYSTEINE O-METHYLTRANSFERASE"/>
    <property type="match status" value="1"/>
</dbReference>
<evidence type="ECO:0000256" key="12">
    <source>
        <dbReference type="SAM" id="Phobius"/>
    </source>
</evidence>
<dbReference type="Gene3D" id="1.20.120.1630">
    <property type="match status" value="1"/>
</dbReference>
<sequence>MGFLGAASRLTLLILSVHFFVRASSAPVRTPTLPPFGPTLAEKREWVFVRVIVYVYPVLQILYISTSFFEYSFIIATHFHSTWLFLNKHLPLPTMPSEAPHPGYTPTLALLIGVLGGYLRVLSFKTLGNAFTFNVTRQSPKLVTTGPYSLVRHPSYLGASLMLAGITLYHLSPGSWLRESGILQKHVWKMALGLWIFITIFVTNICQVLRVQDEDQLMQKMFGKEWEAWRKVVRYKMIPGLY</sequence>
<keyword evidence="9 12" id="KW-0472">Membrane</keyword>